<dbReference type="OrthoDB" id="9803238at2"/>
<dbReference type="InterPro" id="IPR029767">
    <property type="entry name" value="WecB-like"/>
</dbReference>
<comment type="caution">
    <text evidence="3">The sequence shown here is derived from an EMBL/GenBank/DDBJ whole genome shotgun (WGS) entry which is preliminary data.</text>
</comment>
<dbReference type="PANTHER" id="PTHR43174">
    <property type="entry name" value="UDP-N-ACETYLGLUCOSAMINE 2-EPIMERASE"/>
    <property type="match status" value="1"/>
</dbReference>
<keyword evidence="4" id="KW-1185">Reference proteome</keyword>
<evidence type="ECO:0000259" key="2">
    <source>
        <dbReference type="Pfam" id="PF02350"/>
    </source>
</evidence>
<dbReference type="GO" id="GO:0016853">
    <property type="term" value="F:isomerase activity"/>
    <property type="evidence" value="ECO:0007669"/>
    <property type="project" value="UniProtKB-KW"/>
</dbReference>
<dbReference type="AlphaFoldDB" id="A0A5C6CMI9"/>
<evidence type="ECO:0000313" key="3">
    <source>
        <dbReference type="EMBL" id="TWU24684.1"/>
    </source>
</evidence>
<name>A0A5C6CMI9_9BACT</name>
<feature type="domain" description="UDP-N-acetylglucosamine 2-epimerase" evidence="2">
    <location>
        <begin position="29"/>
        <end position="361"/>
    </location>
</feature>
<comment type="similarity">
    <text evidence="1">Belongs to the UDP-N-acetylglucosamine 2-epimerase family.</text>
</comment>
<dbReference type="PANTHER" id="PTHR43174:SF1">
    <property type="entry name" value="UDP-N-ACETYLGLUCOSAMINE 2-EPIMERASE"/>
    <property type="match status" value="1"/>
</dbReference>
<gene>
    <name evidence="3" type="primary">wbpI_2</name>
    <name evidence="3" type="ORF">Pla144_35700</name>
</gene>
<dbReference type="CDD" id="cd03786">
    <property type="entry name" value="GTB_UDP-GlcNAc_2-Epimerase"/>
    <property type="match status" value="1"/>
</dbReference>
<evidence type="ECO:0000256" key="1">
    <source>
        <dbReference type="RuleBase" id="RU003513"/>
    </source>
</evidence>
<organism evidence="3 4">
    <name type="scientific">Bythopirellula polymerisocia</name>
    <dbReference type="NCBI Taxonomy" id="2528003"/>
    <lineage>
        <taxon>Bacteria</taxon>
        <taxon>Pseudomonadati</taxon>
        <taxon>Planctomycetota</taxon>
        <taxon>Planctomycetia</taxon>
        <taxon>Pirellulales</taxon>
        <taxon>Lacipirellulaceae</taxon>
        <taxon>Bythopirellula</taxon>
    </lineage>
</organism>
<dbReference type="Gene3D" id="3.40.50.2000">
    <property type="entry name" value="Glycogen Phosphorylase B"/>
    <property type="match status" value="2"/>
</dbReference>
<reference evidence="3 4" key="1">
    <citation type="submission" date="2019-02" db="EMBL/GenBank/DDBJ databases">
        <title>Deep-cultivation of Planctomycetes and their phenomic and genomic characterization uncovers novel biology.</title>
        <authorList>
            <person name="Wiegand S."/>
            <person name="Jogler M."/>
            <person name="Boedeker C."/>
            <person name="Pinto D."/>
            <person name="Vollmers J."/>
            <person name="Rivas-Marin E."/>
            <person name="Kohn T."/>
            <person name="Peeters S.H."/>
            <person name="Heuer A."/>
            <person name="Rast P."/>
            <person name="Oberbeckmann S."/>
            <person name="Bunk B."/>
            <person name="Jeske O."/>
            <person name="Meyerdierks A."/>
            <person name="Storesund J.E."/>
            <person name="Kallscheuer N."/>
            <person name="Luecker S."/>
            <person name="Lage O.M."/>
            <person name="Pohl T."/>
            <person name="Merkel B.J."/>
            <person name="Hornburger P."/>
            <person name="Mueller R.-W."/>
            <person name="Bruemmer F."/>
            <person name="Labrenz M."/>
            <person name="Spormann A.M."/>
            <person name="Op Den Camp H."/>
            <person name="Overmann J."/>
            <person name="Amann R."/>
            <person name="Jetten M.S.M."/>
            <person name="Mascher T."/>
            <person name="Medema M.H."/>
            <person name="Devos D.P."/>
            <person name="Kaster A.-K."/>
            <person name="Ovreas L."/>
            <person name="Rohde M."/>
            <person name="Galperin M.Y."/>
            <person name="Jogler C."/>
        </authorList>
    </citation>
    <scope>NUCLEOTIDE SEQUENCE [LARGE SCALE GENOMIC DNA]</scope>
    <source>
        <strain evidence="3 4">Pla144</strain>
    </source>
</reference>
<dbReference type="SUPFAM" id="SSF53756">
    <property type="entry name" value="UDP-Glycosyltransferase/glycogen phosphorylase"/>
    <property type="match status" value="1"/>
</dbReference>
<dbReference type="EMBL" id="SJPS01000005">
    <property type="protein sequence ID" value="TWU24684.1"/>
    <property type="molecule type" value="Genomic_DNA"/>
</dbReference>
<dbReference type="InterPro" id="IPR003331">
    <property type="entry name" value="UDP_GlcNAc_Epimerase_2_dom"/>
</dbReference>
<dbReference type="EC" id="5.1.3.23" evidence="3"/>
<dbReference type="NCBIfam" id="TIGR00236">
    <property type="entry name" value="wecB"/>
    <property type="match status" value="1"/>
</dbReference>
<dbReference type="RefSeq" id="WP_146451907.1">
    <property type="nucleotide sequence ID" value="NZ_SJPS01000005.1"/>
</dbReference>
<dbReference type="Pfam" id="PF02350">
    <property type="entry name" value="Epimerase_2"/>
    <property type="match status" value="1"/>
</dbReference>
<keyword evidence="1 3" id="KW-0413">Isomerase</keyword>
<proteinExistence type="inferred from homology"/>
<dbReference type="Proteomes" id="UP000318437">
    <property type="component" value="Unassembled WGS sequence"/>
</dbReference>
<accession>A0A5C6CMI9</accession>
<sequence>MTKQLKVMTILGTRPEIIRLSRVMQLLDQHTEHVLVHTGQNSDYELNEVFFKDLRVKQPKHFLSISRDSLGRILGDVLIKSEEVLRQEKPDAVVILGDTNSSFGAIIARRMKIPVYHMEAGNRCFDFNVPEELNRRIIDHISDFNLVYTEHARRNLLAEGIHPRRIYLTGSPMREVLDDNRKSIEVSDVLDRLELKPQKFFLVSMHRAENVDVEEHLTQLLEAINELGEKYQLPIIVSTHPRTKHRLEKLKFVSSDLVRFLPPFGYHDYVRLQCDAYCTLSDSGTISEESSILGFPAVTMRTAMERPEAMDSGHIVLTGRDPETILRSVQLVVESAASDRQQRIAKEYEVTNTSYRVLKLILGTAKLGHLWDGIVAA</sequence>
<evidence type="ECO:0000313" key="4">
    <source>
        <dbReference type="Proteomes" id="UP000318437"/>
    </source>
</evidence>
<protein>
    <submittedName>
        <fullName evidence="3">UDP-2,3-diacetamido-2,3-dideoxy-D-glucuronate 2-epimerase</fullName>
        <ecNumber evidence="3">5.1.3.23</ecNumber>
    </submittedName>
</protein>